<dbReference type="Proteomes" id="UP001165063">
    <property type="component" value="Unassembled WGS sequence"/>
</dbReference>
<proteinExistence type="predicted"/>
<reference evidence="3" key="1">
    <citation type="submission" date="2023-04" db="EMBL/GenBank/DDBJ databases">
        <title>Ambrosiozyma monospora NBRC 1965.</title>
        <authorList>
            <person name="Ichikawa N."/>
            <person name="Sato H."/>
            <person name="Tonouchi N."/>
        </authorList>
    </citation>
    <scope>NUCLEOTIDE SEQUENCE</scope>
    <source>
        <strain evidence="3">NBRC 1965</strain>
    </source>
</reference>
<protein>
    <submittedName>
        <fullName evidence="3">Unnamed protein product</fullName>
    </submittedName>
</protein>
<evidence type="ECO:0000256" key="1">
    <source>
        <dbReference type="SAM" id="SignalP"/>
    </source>
</evidence>
<evidence type="ECO:0000259" key="2">
    <source>
        <dbReference type="PROSITE" id="PS51820"/>
    </source>
</evidence>
<dbReference type="Gene3D" id="2.60.120.1560">
    <property type="match status" value="1"/>
</dbReference>
<dbReference type="PROSITE" id="PS51820">
    <property type="entry name" value="PA14"/>
    <property type="match status" value="1"/>
</dbReference>
<sequence length="182" mass="19800">MPSLRTLCFIASLLVSGSQARDSSIGCYISSDLSPGFDVKLYDYTFNDTIHYTDPGFYGGGYSSNKLLGTTDGIIDPDFYITGPRTPYSGEVYGIPIHASNFAAELTGYFTPTKNGMYTFSLDSIDDGAMVWLGDSAFDCCNPDDQTPDNSGASIMFITKPFDKDARSITASVYLQEGFQFS</sequence>
<feature type="signal peptide" evidence="1">
    <location>
        <begin position="1"/>
        <end position="20"/>
    </location>
</feature>
<dbReference type="EMBL" id="BSXU01008249">
    <property type="protein sequence ID" value="GMG59924.1"/>
    <property type="molecule type" value="Genomic_DNA"/>
</dbReference>
<accession>A0A9W6Z665</accession>
<comment type="caution">
    <text evidence="3">The sequence shown here is derived from an EMBL/GenBank/DDBJ whole genome shotgun (WGS) entry which is preliminary data.</text>
</comment>
<dbReference type="InterPro" id="IPR037524">
    <property type="entry name" value="PA14/GLEYA"/>
</dbReference>
<dbReference type="InterPro" id="IPR018871">
    <property type="entry name" value="GLEYA_adhesin_domain"/>
</dbReference>
<dbReference type="AlphaFoldDB" id="A0A9W6Z665"/>
<evidence type="ECO:0000313" key="4">
    <source>
        <dbReference type="Proteomes" id="UP001165063"/>
    </source>
</evidence>
<keyword evidence="1" id="KW-0732">Signal</keyword>
<organism evidence="3 4">
    <name type="scientific">Ambrosiozyma monospora</name>
    <name type="common">Yeast</name>
    <name type="synonym">Endomycopsis monosporus</name>
    <dbReference type="NCBI Taxonomy" id="43982"/>
    <lineage>
        <taxon>Eukaryota</taxon>
        <taxon>Fungi</taxon>
        <taxon>Dikarya</taxon>
        <taxon>Ascomycota</taxon>
        <taxon>Saccharomycotina</taxon>
        <taxon>Pichiomycetes</taxon>
        <taxon>Pichiales</taxon>
        <taxon>Pichiaceae</taxon>
        <taxon>Ambrosiozyma</taxon>
    </lineage>
</organism>
<gene>
    <name evidence="3" type="ORF">Amon01_000871200</name>
</gene>
<name>A0A9W6Z665_AMBMO</name>
<feature type="chain" id="PRO_5040748519" evidence="1">
    <location>
        <begin position="21"/>
        <end position="182"/>
    </location>
</feature>
<dbReference type="Pfam" id="PF10528">
    <property type="entry name" value="GLEYA"/>
    <property type="match status" value="1"/>
</dbReference>
<keyword evidence="4" id="KW-1185">Reference proteome</keyword>
<dbReference type="SUPFAM" id="SSF56988">
    <property type="entry name" value="Anthrax protective antigen"/>
    <property type="match status" value="1"/>
</dbReference>
<dbReference type="OrthoDB" id="3998111at2759"/>
<evidence type="ECO:0000313" key="3">
    <source>
        <dbReference type="EMBL" id="GMG59924.1"/>
    </source>
</evidence>
<feature type="domain" description="PA14" evidence="2">
    <location>
        <begin position="52"/>
        <end position="182"/>
    </location>
</feature>